<dbReference type="GO" id="GO:0005886">
    <property type="term" value="C:plasma membrane"/>
    <property type="evidence" value="ECO:0007669"/>
    <property type="project" value="UniProtKB-SubCell"/>
</dbReference>
<keyword evidence="7 8" id="KW-0472">Membrane</keyword>
<sequence>MPDSKYFRMGYAIIIILVIIMLAVKVQFIFTPLVIIFQTLFFPFLIAGVIFYLFRPTVLYLNQKRVPKTLSILVIYVLFIGIGTLLFFLIGPEIQKQFKTLIDNAPGIIETLQTKANEIRQSSWMSRFEENSNMTVEQATAQISDYLKSNVSNIGNGITGVIGIISSLATIIVTVPFILFYLLKDSEGLSAKIARFFPLKSNESKKILKDMDSALSSYIQGQAIICLIVGIMMYIGYLIIGVNYSLILAIVAMFTNVIPFIGPFLAIIPALIIGFIDSPFMAVKVLIVAIIVQQIDGNISSPLIMGRKLDVHPLTIILLLLVAGSMGGLLFMILAVPVYAVLKVIVSHIYRLYQLHKIQKKQVLKIEEDGR</sequence>
<evidence type="ECO:0000256" key="4">
    <source>
        <dbReference type="ARBA" id="ARBA00022475"/>
    </source>
</evidence>
<dbReference type="EMBL" id="WMIB01000021">
    <property type="protein sequence ID" value="MTH54969.1"/>
    <property type="molecule type" value="Genomic_DNA"/>
</dbReference>
<evidence type="ECO:0000313" key="9">
    <source>
        <dbReference type="EMBL" id="MTH54969.1"/>
    </source>
</evidence>
<keyword evidence="4" id="KW-1003">Cell membrane</keyword>
<protein>
    <submittedName>
        <fullName evidence="9">AI-2E family transporter</fullName>
    </submittedName>
</protein>
<dbReference type="Proteomes" id="UP000434639">
    <property type="component" value="Unassembled WGS sequence"/>
</dbReference>
<reference evidence="9 10" key="1">
    <citation type="journal article" date="2017" name="Int. J. Syst. Evol. Microbiol.">
        <title>Bacillus mangrovi sp. nov., isolated from a sediment sample from a mangrove forest.</title>
        <authorList>
            <person name="Gupta V."/>
            <person name="Singh P.K."/>
            <person name="Korpole S."/>
            <person name="Tanuku N.R.S."/>
            <person name="Pinnaka A.K."/>
        </authorList>
    </citation>
    <scope>NUCLEOTIDE SEQUENCE [LARGE SCALE GENOMIC DNA]</scope>
    <source>
        <strain evidence="9 10">KCTC 33872</strain>
    </source>
</reference>
<name>A0A7X2S7B1_9BACI</name>
<accession>A0A7X2S7B1</accession>
<feature type="transmembrane region" description="Helical" evidence="8">
    <location>
        <begin position="66"/>
        <end position="90"/>
    </location>
</feature>
<proteinExistence type="inferred from homology"/>
<comment type="caution">
    <text evidence="9">The sequence shown here is derived from an EMBL/GenBank/DDBJ whole genome shotgun (WGS) entry which is preliminary data.</text>
</comment>
<dbReference type="GO" id="GO:0055085">
    <property type="term" value="P:transmembrane transport"/>
    <property type="evidence" value="ECO:0007669"/>
    <property type="project" value="TreeGrafter"/>
</dbReference>
<feature type="transmembrane region" description="Helical" evidence="8">
    <location>
        <begin position="9"/>
        <end position="29"/>
    </location>
</feature>
<evidence type="ECO:0000256" key="3">
    <source>
        <dbReference type="ARBA" id="ARBA00022448"/>
    </source>
</evidence>
<dbReference type="AlphaFoldDB" id="A0A7X2S7B1"/>
<dbReference type="PANTHER" id="PTHR21716:SF53">
    <property type="entry name" value="PERMEASE PERM-RELATED"/>
    <property type="match status" value="1"/>
</dbReference>
<evidence type="ECO:0000256" key="7">
    <source>
        <dbReference type="ARBA" id="ARBA00023136"/>
    </source>
</evidence>
<keyword evidence="5 8" id="KW-0812">Transmembrane</keyword>
<evidence type="ECO:0000256" key="6">
    <source>
        <dbReference type="ARBA" id="ARBA00022989"/>
    </source>
</evidence>
<keyword evidence="3" id="KW-0813">Transport</keyword>
<keyword evidence="10" id="KW-1185">Reference proteome</keyword>
<keyword evidence="6 8" id="KW-1133">Transmembrane helix</keyword>
<organism evidence="9 10">
    <name type="scientific">Metabacillus mangrovi</name>
    <dbReference type="NCBI Taxonomy" id="1491830"/>
    <lineage>
        <taxon>Bacteria</taxon>
        <taxon>Bacillati</taxon>
        <taxon>Bacillota</taxon>
        <taxon>Bacilli</taxon>
        <taxon>Bacillales</taxon>
        <taxon>Bacillaceae</taxon>
        <taxon>Metabacillus</taxon>
    </lineage>
</organism>
<feature type="transmembrane region" description="Helical" evidence="8">
    <location>
        <begin position="246"/>
        <end position="273"/>
    </location>
</feature>
<evidence type="ECO:0000256" key="1">
    <source>
        <dbReference type="ARBA" id="ARBA00004651"/>
    </source>
</evidence>
<dbReference type="RefSeq" id="WP_155113479.1">
    <property type="nucleotide sequence ID" value="NZ_WMIB01000021.1"/>
</dbReference>
<evidence type="ECO:0000313" key="10">
    <source>
        <dbReference type="Proteomes" id="UP000434639"/>
    </source>
</evidence>
<feature type="transmembrane region" description="Helical" evidence="8">
    <location>
        <begin position="35"/>
        <end position="54"/>
    </location>
</feature>
<feature type="transmembrane region" description="Helical" evidence="8">
    <location>
        <begin position="158"/>
        <end position="183"/>
    </location>
</feature>
<comment type="similarity">
    <text evidence="2">Belongs to the autoinducer-2 exporter (AI-2E) (TC 2.A.86) family.</text>
</comment>
<dbReference type="OrthoDB" id="9793390at2"/>
<dbReference type="Pfam" id="PF01594">
    <property type="entry name" value="AI-2E_transport"/>
    <property type="match status" value="1"/>
</dbReference>
<gene>
    <name evidence="9" type="ORF">GKZ89_16320</name>
</gene>
<comment type="subcellular location">
    <subcellularLocation>
        <location evidence="1">Cell membrane</location>
        <topology evidence="1">Multi-pass membrane protein</topology>
    </subcellularLocation>
</comment>
<feature type="transmembrane region" description="Helical" evidence="8">
    <location>
        <begin position="215"/>
        <end position="240"/>
    </location>
</feature>
<evidence type="ECO:0000256" key="8">
    <source>
        <dbReference type="SAM" id="Phobius"/>
    </source>
</evidence>
<dbReference type="PANTHER" id="PTHR21716">
    <property type="entry name" value="TRANSMEMBRANE PROTEIN"/>
    <property type="match status" value="1"/>
</dbReference>
<evidence type="ECO:0000256" key="2">
    <source>
        <dbReference type="ARBA" id="ARBA00009773"/>
    </source>
</evidence>
<evidence type="ECO:0000256" key="5">
    <source>
        <dbReference type="ARBA" id="ARBA00022692"/>
    </source>
</evidence>
<dbReference type="InterPro" id="IPR002549">
    <property type="entry name" value="AI-2E-like"/>
</dbReference>
<feature type="transmembrane region" description="Helical" evidence="8">
    <location>
        <begin position="316"/>
        <end position="342"/>
    </location>
</feature>